<protein>
    <recommendedName>
        <fullName evidence="3">Phospholipase/carboxylesterase/thioesterase domain-containing protein</fullName>
    </recommendedName>
</protein>
<keyword evidence="2" id="KW-0378">Hydrolase</keyword>
<evidence type="ECO:0000256" key="2">
    <source>
        <dbReference type="ARBA" id="ARBA00022801"/>
    </source>
</evidence>
<evidence type="ECO:0000256" key="1">
    <source>
        <dbReference type="ARBA" id="ARBA00006499"/>
    </source>
</evidence>
<dbReference type="GO" id="GO:0005737">
    <property type="term" value="C:cytoplasm"/>
    <property type="evidence" value="ECO:0007669"/>
    <property type="project" value="TreeGrafter"/>
</dbReference>
<proteinExistence type="inferred from homology"/>
<dbReference type="PANTHER" id="PTHR10655:SF17">
    <property type="entry name" value="LYSOPHOSPHOLIPASE-LIKE PROTEIN 1"/>
    <property type="match status" value="1"/>
</dbReference>
<dbReference type="AlphaFoldDB" id="A0A6B2LIL7"/>
<comment type="similarity">
    <text evidence="1">Belongs to the AB hydrolase superfamily. AB hydrolase 2 family.</text>
</comment>
<evidence type="ECO:0000313" key="4">
    <source>
        <dbReference type="EMBL" id="NDV36528.1"/>
    </source>
</evidence>
<dbReference type="GO" id="GO:0008474">
    <property type="term" value="F:palmitoyl-(protein) hydrolase activity"/>
    <property type="evidence" value="ECO:0007669"/>
    <property type="project" value="TreeGrafter"/>
</dbReference>
<dbReference type="InterPro" id="IPR050565">
    <property type="entry name" value="LYPA1-2/EST-like"/>
</dbReference>
<reference evidence="4" key="1">
    <citation type="journal article" date="2020" name="J. Eukaryot. Microbiol.">
        <title>De novo Sequencing, Assembly and Annotation of the Transcriptome for the Free-Living Testate Amoeba Arcella intermedia.</title>
        <authorList>
            <person name="Ribeiro G.M."/>
            <person name="Porfirio-Sousa A.L."/>
            <person name="Maurer-Alcala X.X."/>
            <person name="Katz L.A."/>
            <person name="Lahr D.J.G."/>
        </authorList>
    </citation>
    <scope>NUCLEOTIDE SEQUENCE</scope>
</reference>
<dbReference type="EMBL" id="GIBP01007559">
    <property type="protein sequence ID" value="NDV36528.1"/>
    <property type="molecule type" value="Transcribed_RNA"/>
</dbReference>
<organism evidence="4">
    <name type="scientific">Arcella intermedia</name>
    <dbReference type="NCBI Taxonomy" id="1963864"/>
    <lineage>
        <taxon>Eukaryota</taxon>
        <taxon>Amoebozoa</taxon>
        <taxon>Tubulinea</taxon>
        <taxon>Elardia</taxon>
        <taxon>Arcellinida</taxon>
        <taxon>Sphaerothecina</taxon>
        <taxon>Arcellidae</taxon>
        <taxon>Arcella</taxon>
    </lineage>
</organism>
<dbReference type="GO" id="GO:0052689">
    <property type="term" value="F:carboxylic ester hydrolase activity"/>
    <property type="evidence" value="ECO:0007669"/>
    <property type="project" value="TreeGrafter"/>
</dbReference>
<dbReference type="Gene3D" id="3.40.50.1820">
    <property type="entry name" value="alpha/beta hydrolase"/>
    <property type="match status" value="1"/>
</dbReference>
<dbReference type="SUPFAM" id="SSF53474">
    <property type="entry name" value="alpha/beta-Hydrolases"/>
    <property type="match status" value="1"/>
</dbReference>
<name>A0A6B2LIL7_9EUKA</name>
<dbReference type="Pfam" id="PF02230">
    <property type="entry name" value="Abhydrolase_2"/>
    <property type="match status" value="1"/>
</dbReference>
<dbReference type="InterPro" id="IPR029058">
    <property type="entry name" value="AB_hydrolase_fold"/>
</dbReference>
<sequence>MHGLGDTGEGWLDFVELLRPITPNVKYVLPTAPAIPVTINSGLSMPAWYDIQSLDDRSTDECVGIEKTHSKISQLIEYEIELGIPSTRIILGGFSQGAACGIYIGYTYPKPLAGVLALSGYLPNDKAFKEKFNSKNKKSELLMCHGEDDEVVIHDWGKRSFRKLIEYGITGNFNSYPYLGHSANEQELKDCARFIKRLLPPISKM</sequence>
<feature type="domain" description="Phospholipase/carboxylesterase/thioesterase" evidence="3">
    <location>
        <begin position="1"/>
        <end position="197"/>
    </location>
</feature>
<dbReference type="PANTHER" id="PTHR10655">
    <property type="entry name" value="LYSOPHOSPHOLIPASE-RELATED"/>
    <property type="match status" value="1"/>
</dbReference>
<dbReference type="InterPro" id="IPR003140">
    <property type="entry name" value="PLipase/COase/thioEstase"/>
</dbReference>
<evidence type="ECO:0000259" key="3">
    <source>
        <dbReference type="Pfam" id="PF02230"/>
    </source>
</evidence>
<accession>A0A6B2LIL7</accession>